<evidence type="ECO:0000313" key="1">
    <source>
        <dbReference type="EMBL" id="KAL2062920.1"/>
    </source>
</evidence>
<comment type="caution">
    <text evidence="1">The sequence shown here is derived from an EMBL/GenBank/DDBJ whole genome shotgun (WGS) entry which is preliminary data.</text>
</comment>
<name>A0ABR4BZ38_9HELO</name>
<dbReference type="EMBL" id="JAZHXI010000016">
    <property type="protein sequence ID" value="KAL2062920.1"/>
    <property type="molecule type" value="Genomic_DNA"/>
</dbReference>
<sequence length="164" mass="18919">MDIASQTRGTPLEPSLACSGLPGTELRVAFRFTTTRIPGPPGDRARRIADDFATLNLGRSFTWDRDHIHFPSNFDSEEKISLWMLVDFNIEEQNSDIDSILTQYWKVGYDGGTASFKHRDYKGARFIRMFKWGGRVEEWEFRLNKRAEKAGVRHIKDANQNVSY</sequence>
<gene>
    <name evidence="1" type="ORF">VTL71DRAFT_5992</name>
</gene>
<evidence type="ECO:0000313" key="2">
    <source>
        <dbReference type="Proteomes" id="UP001595075"/>
    </source>
</evidence>
<reference evidence="1 2" key="1">
    <citation type="journal article" date="2024" name="Commun. Biol.">
        <title>Comparative genomic analysis of thermophilic fungi reveals convergent evolutionary adaptations and gene losses.</title>
        <authorList>
            <person name="Steindorff A.S."/>
            <person name="Aguilar-Pontes M.V."/>
            <person name="Robinson A.J."/>
            <person name="Andreopoulos B."/>
            <person name="LaButti K."/>
            <person name="Kuo A."/>
            <person name="Mondo S."/>
            <person name="Riley R."/>
            <person name="Otillar R."/>
            <person name="Haridas S."/>
            <person name="Lipzen A."/>
            <person name="Grimwood J."/>
            <person name="Schmutz J."/>
            <person name="Clum A."/>
            <person name="Reid I.D."/>
            <person name="Moisan M.C."/>
            <person name="Butler G."/>
            <person name="Nguyen T.T.M."/>
            <person name="Dewar K."/>
            <person name="Conant G."/>
            <person name="Drula E."/>
            <person name="Henrissat B."/>
            <person name="Hansel C."/>
            <person name="Singer S."/>
            <person name="Hutchinson M.I."/>
            <person name="de Vries R.P."/>
            <person name="Natvig D.O."/>
            <person name="Powell A.J."/>
            <person name="Tsang A."/>
            <person name="Grigoriev I.V."/>
        </authorList>
    </citation>
    <scope>NUCLEOTIDE SEQUENCE [LARGE SCALE GENOMIC DNA]</scope>
    <source>
        <strain evidence="1 2">CBS 494.80</strain>
    </source>
</reference>
<accession>A0ABR4BZ38</accession>
<protein>
    <submittedName>
        <fullName evidence="1">Uncharacterized protein</fullName>
    </submittedName>
</protein>
<keyword evidence="2" id="KW-1185">Reference proteome</keyword>
<organism evidence="1 2">
    <name type="scientific">Oculimacula yallundae</name>
    <dbReference type="NCBI Taxonomy" id="86028"/>
    <lineage>
        <taxon>Eukaryota</taxon>
        <taxon>Fungi</taxon>
        <taxon>Dikarya</taxon>
        <taxon>Ascomycota</taxon>
        <taxon>Pezizomycotina</taxon>
        <taxon>Leotiomycetes</taxon>
        <taxon>Helotiales</taxon>
        <taxon>Ploettnerulaceae</taxon>
        <taxon>Oculimacula</taxon>
    </lineage>
</organism>
<proteinExistence type="predicted"/>
<dbReference type="Proteomes" id="UP001595075">
    <property type="component" value="Unassembled WGS sequence"/>
</dbReference>